<proteinExistence type="predicted"/>
<accession>A0A383ADT8</accession>
<gene>
    <name evidence="1" type="ORF">METZ01_LOCUS458708</name>
</gene>
<organism evidence="1">
    <name type="scientific">marine metagenome</name>
    <dbReference type="NCBI Taxonomy" id="408172"/>
    <lineage>
        <taxon>unclassified sequences</taxon>
        <taxon>metagenomes</taxon>
        <taxon>ecological metagenomes</taxon>
    </lineage>
</organism>
<dbReference type="AlphaFoldDB" id="A0A383ADT8"/>
<protein>
    <submittedName>
        <fullName evidence="1">Uncharacterized protein</fullName>
    </submittedName>
</protein>
<sequence>MDNPWTKGVWKFELTLQYVLHRNGQGVLHIGGV</sequence>
<name>A0A383ADT8_9ZZZZ</name>
<reference evidence="1" key="1">
    <citation type="submission" date="2018-05" db="EMBL/GenBank/DDBJ databases">
        <authorList>
            <person name="Lanie J.A."/>
            <person name="Ng W.-L."/>
            <person name="Kazmierczak K.M."/>
            <person name="Andrzejewski T.M."/>
            <person name="Davidsen T.M."/>
            <person name="Wayne K.J."/>
            <person name="Tettelin H."/>
            <person name="Glass J.I."/>
            <person name="Rusch D."/>
            <person name="Podicherti R."/>
            <person name="Tsui H.-C.T."/>
            <person name="Winkler M.E."/>
        </authorList>
    </citation>
    <scope>NUCLEOTIDE SEQUENCE</scope>
</reference>
<evidence type="ECO:0000313" key="1">
    <source>
        <dbReference type="EMBL" id="SVE05854.1"/>
    </source>
</evidence>
<dbReference type="EMBL" id="UINC01191289">
    <property type="protein sequence ID" value="SVE05854.1"/>
    <property type="molecule type" value="Genomic_DNA"/>
</dbReference>